<gene>
    <name evidence="1" type="ORF">CINS_0043</name>
</gene>
<evidence type="ECO:0000313" key="1">
    <source>
        <dbReference type="EMBL" id="AJC87054.1"/>
    </source>
</evidence>
<dbReference type="KEGG" id="cis:CINS_0043"/>
<dbReference type="EMBL" id="CP007770">
    <property type="protein sequence ID" value="AJC87054.1"/>
    <property type="molecule type" value="Genomic_DNA"/>
</dbReference>
<proteinExistence type="predicted"/>
<name>A0A0A8H2G2_9BACT</name>
<organism evidence="1 2">
    <name type="scientific">Campylobacter insulaenigrae NCTC 12927</name>
    <dbReference type="NCBI Taxonomy" id="1031564"/>
    <lineage>
        <taxon>Bacteria</taxon>
        <taxon>Pseudomonadati</taxon>
        <taxon>Campylobacterota</taxon>
        <taxon>Epsilonproteobacteria</taxon>
        <taxon>Campylobacterales</taxon>
        <taxon>Campylobacteraceae</taxon>
        <taxon>Campylobacter</taxon>
    </lineage>
</organism>
<reference evidence="1 2" key="1">
    <citation type="journal article" date="2014" name="Genome Biol. Evol.">
        <title>Comparative Genomics of the Campylobacter lari Group.</title>
        <authorList>
            <person name="Miller W.G."/>
            <person name="Yee E."/>
            <person name="Chapman M.H."/>
            <person name="Smith T.P."/>
            <person name="Bono J.L."/>
            <person name="Huynh S."/>
            <person name="Parker C.T."/>
            <person name="Vandamme P."/>
            <person name="Luong K."/>
            <person name="Korlach J."/>
        </authorList>
    </citation>
    <scope>NUCLEOTIDE SEQUENCE [LARGE SCALE GENOMIC DNA]</scope>
    <source>
        <strain evidence="1 2">NCTC 12927</strain>
    </source>
</reference>
<evidence type="ECO:0008006" key="3">
    <source>
        <dbReference type="Google" id="ProtNLM"/>
    </source>
</evidence>
<dbReference type="Proteomes" id="UP000031163">
    <property type="component" value="Chromosome"/>
</dbReference>
<dbReference type="AlphaFoldDB" id="A0A0A8H2G2"/>
<dbReference type="STRING" id="1031564.CINS_0043"/>
<dbReference type="HOGENOM" id="CLU_060509_0_0_7"/>
<dbReference type="RefSeq" id="WP_039648843.1">
    <property type="nucleotide sequence ID" value="NZ_CP007770.1"/>
</dbReference>
<dbReference type="GeneID" id="74430865"/>
<dbReference type="REBASE" id="101374">
    <property type="entry name" value="Cin12927ORF42P"/>
</dbReference>
<evidence type="ECO:0000313" key="2">
    <source>
        <dbReference type="Proteomes" id="UP000031163"/>
    </source>
</evidence>
<protein>
    <recommendedName>
        <fullName evidence="3">Restriction endonuclease</fullName>
    </recommendedName>
</protein>
<sequence length="414" mass="48886">MLEKNIEVFLDSKDYDVRKTKRARWIDQKCTPDVLAIIADCILEYTGYDTSIEFSIADIWQSDYTKEHVESIFSKPDTRSKSAKNEYDKFFSQPINLFEYSCILNARTHSNKRIFKINNLELLEYISLRESNALNFLLLYTQKVLKDSEIYYLFETFFANQDKDSFKNLKDGFASFTIKHTNINETTECYRIFTKIINPLAFYKKKKGTRKGQISKTTITLDEIRYNRLNWRDELNNKEKTITRKEHENIISKNIQAKANYDIQKAKKLVRRYNDKYNDGFSEVKQESEMNTKATQIHHIFPQSQFPTISDYAENLIAITPNQHYSMAHPNNQTAYIDKNFQYICLLAKTNTIKNDTTQTYSFEKYTFVLDIGLSTNDFGLINDLDFATLINKIDYYYSDFTKYKHLAELNNIL</sequence>
<accession>A0A0A8H2G2</accession>